<comment type="caution">
    <text evidence="1">The sequence shown here is derived from an EMBL/GenBank/DDBJ whole genome shotgun (WGS) entry which is preliminary data.</text>
</comment>
<keyword evidence="2" id="KW-1185">Reference proteome</keyword>
<evidence type="ECO:0000313" key="1">
    <source>
        <dbReference type="EMBL" id="KAJ9102543.1"/>
    </source>
</evidence>
<protein>
    <submittedName>
        <fullName evidence="1">Uncharacterized protein</fullName>
    </submittedName>
</protein>
<organism evidence="1 2">
    <name type="scientific">Naganishia friedmannii</name>
    <dbReference type="NCBI Taxonomy" id="89922"/>
    <lineage>
        <taxon>Eukaryota</taxon>
        <taxon>Fungi</taxon>
        <taxon>Dikarya</taxon>
        <taxon>Basidiomycota</taxon>
        <taxon>Agaricomycotina</taxon>
        <taxon>Tremellomycetes</taxon>
        <taxon>Filobasidiales</taxon>
        <taxon>Filobasidiaceae</taxon>
        <taxon>Naganishia</taxon>
    </lineage>
</organism>
<dbReference type="EMBL" id="JASBWT010000008">
    <property type="protein sequence ID" value="KAJ9102543.1"/>
    <property type="molecule type" value="Genomic_DNA"/>
</dbReference>
<evidence type="ECO:0000313" key="2">
    <source>
        <dbReference type="Proteomes" id="UP001227268"/>
    </source>
</evidence>
<name>A0ACC2VTU7_9TREE</name>
<dbReference type="Proteomes" id="UP001227268">
    <property type="component" value="Unassembled WGS sequence"/>
</dbReference>
<reference evidence="1" key="1">
    <citation type="submission" date="2023-04" db="EMBL/GenBank/DDBJ databases">
        <title>Draft Genome sequencing of Naganishia species isolated from polar environments using Oxford Nanopore Technology.</title>
        <authorList>
            <person name="Leo P."/>
            <person name="Venkateswaran K."/>
        </authorList>
    </citation>
    <scope>NUCLEOTIDE SEQUENCE</scope>
    <source>
        <strain evidence="1">MNA-CCFEE 5423</strain>
    </source>
</reference>
<sequence length="485" mass="53531">MSASFAQPSIPSLPRQLDSPSTPVPTFTSSEPISKTYKAYFSQNEVDQLFTNQRGKLTTAKAEKIKQVACGFIDAVGLRIGFPRRVIATGQALYHRFHLYFPLKDFNYIEVSLSTLYAAAKLHDTLKKPRDLILASYAIRHPELLKGRLTLSVDPASIDPKQLESERKRILSIERLVLETLCFNFIVGAEGSGSPGLDVFGLSMKLGKRGGYRKKFIYTAWKMIIDSWSSVSAILNEFPHATCTSYRTTASLSYTPQTICMACFYATAILYKPPAGLGNPDGAFGDVSRTSHEEKEMISDIDSFIDVVARWDTGSLDTWLQGIPVAMADIHDIVHLLLDLHVFILQSSSRPTTTTSELAITPSYGTPVSPSDLALSASAAAASGTQPARTALAQSVVGLGTHPQLIPVFTLPPRQNWTQERLMELKIWLRGHYDTRMRDTEKKNGNVSSPTSDSEEVVVETTKLTIETLTAGLGRNDATIRFLFW</sequence>
<proteinExistence type="predicted"/>
<gene>
    <name evidence="1" type="ORF">QFC21_002944</name>
</gene>
<accession>A0ACC2VTU7</accession>